<evidence type="ECO:0000313" key="3">
    <source>
        <dbReference type="EMBL" id="SPF75447.1"/>
    </source>
</evidence>
<protein>
    <recommendedName>
        <fullName evidence="2">Peptidoglycan binding-like domain-containing protein</fullName>
    </recommendedName>
</protein>
<evidence type="ECO:0000256" key="1">
    <source>
        <dbReference type="SAM" id="SignalP"/>
    </source>
</evidence>
<dbReference type="Pfam" id="PF13365">
    <property type="entry name" value="Trypsin_2"/>
    <property type="match status" value="1"/>
</dbReference>
<proteinExistence type="predicted"/>
<dbReference type="InterPro" id="IPR009003">
    <property type="entry name" value="Peptidase_S1_PA"/>
</dbReference>
<dbReference type="InterPro" id="IPR036366">
    <property type="entry name" value="PGBDSf"/>
</dbReference>
<dbReference type="InterPro" id="IPR036365">
    <property type="entry name" value="PGBD-like_sf"/>
</dbReference>
<name>A0A2R8AHV3_9RHOB</name>
<accession>A0A2R8AHV3</accession>
<dbReference type="RefSeq" id="WP_108855549.1">
    <property type="nucleotide sequence ID" value="NZ_OMOI01000001.1"/>
</dbReference>
<feature type="signal peptide" evidence="1">
    <location>
        <begin position="1"/>
        <end position="36"/>
    </location>
</feature>
<feature type="chain" id="PRO_5015325806" description="Peptidoglycan binding-like domain-containing protein" evidence="1">
    <location>
        <begin position="37"/>
        <end position="613"/>
    </location>
</feature>
<keyword evidence="1" id="KW-0732">Signal</keyword>
<organism evidence="3 4">
    <name type="scientific">Aliiroseovarius pelagivivens</name>
    <dbReference type="NCBI Taxonomy" id="1639690"/>
    <lineage>
        <taxon>Bacteria</taxon>
        <taxon>Pseudomonadati</taxon>
        <taxon>Pseudomonadota</taxon>
        <taxon>Alphaproteobacteria</taxon>
        <taxon>Rhodobacterales</taxon>
        <taxon>Paracoccaceae</taxon>
        <taxon>Aliiroseovarius</taxon>
    </lineage>
</organism>
<dbReference type="Pfam" id="PF01471">
    <property type="entry name" value="PG_binding_1"/>
    <property type="match status" value="1"/>
</dbReference>
<dbReference type="InterPro" id="IPR002477">
    <property type="entry name" value="Peptidoglycan-bd-like"/>
</dbReference>
<dbReference type="SUPFAM" id="SSF47090">
    <property type="entry name" value="PGBD-like"/>
    <property type="match status" value="1"/>
</dbReference>
<dbReference type="OrthoDB" id="6810892at2"/>
<feature type="domain" description="Peptidoglycan binding-like" evidence="2">
    <location>
        <begin position="187"/>
        <end position="242"/>
    </location>
</feature>
<dbReference type="Proteomes" id="UP000244911">
    <property type="component" value="Unassembled WGS sequence"/>
</dbReference>
<reference evidence="3 4" key="1">
    <citation type="submission" date="2018-03" db="EMBL/GenBank/DDBJ databases">
        <authorList>
            <person name="Keele B.F."/>
        </authorList>
    </citation>
    <scope>NUCLEOTIDE SEQUENCE [LARGE SCALE GENOMIC DNA]</scope>
    <source>
        <strain evidence="3 4">CECT 8811</strain>
    </source>
</reference>
<gene>
    <name evidence="3" type="ORF">ALP8811_00435</name>
</gene>
<evidence type="ECO:0000313" key="4">
    <source>
        <dbReference type="Proteomes" id="UP000244911"/>
    </source>
</evidence>
<dbReference type="Gene3D" id="2.40.10.120">
    <property type="match status" value="1"/>
</dbReference>
<dbReference type="EMBL" id="OMOI01000001">
    <property type="protein sequence ID" value="SPF75447.1"/>
    <property type="molecule type" value="Genomic_DNA"/>
</dbReference>
<dbReference type="SUPFAM" id="SSF50494">
    <property type="entry name" value="Trypsin-like serine proteases"/>
    <property type="match status" value="1"/>
</dbReference>
<evidence type="ECO:0000259" key="2">
    <source>
        <dbReference type="Pfam" id="PF01471"/>
    </source>
</evidence>
<dbReference type="Gene3D" id="1.10.101.10">
    <property type="entry name" value="PGBD-like superfamily/PGBD"/>
    <property type="match status" value="1"/>
</dbReference>
<sequence>MTKQFAFALATGLLPIVASVPATSVVALLSAGPAAAQQATNSQAVRWIQVEAQPTLGQAEARARAYAGRLEGVSGFRIGGNWYAIVLGPYTERAADVQLRNLKNAGLIPQDSFIAFSNQFRQQYWPVGESTLAAAPIEEPAAPAVETAPEQQTETVAVVPATPTEPVIVIQEETKREALASERALDRDARKALQVGLQWEGFYTSAIDGAFGPGTRRSMAAWQADKGYDPTGVLTTRQRAVLLDNYQSVLEALGMAPYEDQTAGLAMAIPAGMVEFDRYEAPFVHFKTKDDNDVQLVMISQTGDQNTLFGLYDILQTLEIVPTGGPRERGKNGFTIEGEDDKITSFTQVKLVDGTVKGFTLVWPKGDDKRRNLALRDMKASFASLGSQALADDAGLDASTQSLDLVSGLEIRTPERSRSGFYVDGAGRILTTIQAVQSCARVSINDEFDANVVATDDALGLALLEPATAQAPISFATFLAAEPRLKSDVAVAGFSYEGRLSAPSLTYGTLSELTGLNGESELSRLTLAALPGDAGGPVLDAGGSVMGMLLPAGGTSGRTLPADTNFAMDAGTVAEFLAANGVATNTTDSVTSVDPVELNTKAADMTVLVSCWN</sequence>
<dbReference type="AlphaFoldDB" id="A0A2R8AHV3"/>
<keyword evidence="4" id="KW-1185">Reference proteome</keyword>